<dbReference type="OrthoDB" id="4332438at2"/>
<gene>
    <name evidence="2" type="ORF">CP967_20425</name>
</gene>
<feature type="transmembrane region" description="Helical" evidence="1">
    <location>
        <begin position="137"/>
        <end position="155"/>
    </location>
</feature>
<keyword evidence="1" id="KW-0472">Membrane</keyword>
<evidence type="ECO:0000313" key="3">
    <source>
        <dbReference type="Proteomes" id="UP000326178"/>
    </source>
</evidence>
<organism evidence="2 3">
    <name type="scientific">Streptomyces nitrosporeus</name>
    <dbReference type="NCBI Taxonomy" id="28894"/>
    <lineage>
        <taxon>Bacteria</taxon>
        <taxon>Bacillati</taxon>
        <taxon>Actinomycetota</taxon>
        <taxon>Actinomycetes</taxon>
        <taxon>Kitasatosporales</taxon>
        <taxon>Streptomycetaceae</taxon>
        <taxon>Streptomyces</taxon>
    </lineage>
</organism>
<dbReference type="RefSeq" id="WP_150489341.1">
    <property type="nucleotide sequence ID" value="NZ_BMUV01000008.1"/>
</dbReference>
<keyword evidence="3" id="KW-1185">Reference proteome</keyword>
<reference evidence="2 3" key="1">
    <citation type="submission" date="2017-09" db="EMBL/GenBank/DDBJ databases">
        <authorList>
            <person name="Lee N."/>
            <person name="Cho B.-K."/>
        </authorList>
    </citation>
    <scope>NUCLEOTIDE SEQUENCE [LARGE SCALE GENOMIC DNA]</scope>
    <source>
        <strain evidence="2 3">ATCC 12769</strain>
    </source>
</reference>
<dbReference type="EMBL" id="CP023702">
    <property type="protein sequence ID" value="QEU74046.1"/>
    <property type="molecule type" value="Genomic_DNA"/>
</dbReference>
<feature type="transmembrane region" description="Helical" evidence="1">
    <location>
        <begin position="111"/>
        <end position="130"/>
    </location>
</feature>
<keyword evidence="1" id="KW-1133">Transmembrane helix</keyword>
<feature type="transmembrane region" description="Helical" evidence="1">
    <location>
        <begin position="12"/>
        <end position="34"/>
    </location>
</feature>
<dbReference type="KEGG" id="snk:CP967_20425"/>
<name>A0A5J6FDD3_9ACTN</name>
<sequence>MKRSAAGRLVGYGRVCAASCVVVLLLAGGVWASWGTAHHIVLDEGREHGTMAVTGCGEDVCSGSFSPDARSVPRGGVTIERSVAVGEGDRFPVVVKPGTGEVVRTGVPGFLHAWVPLGGALVLAAVVIAGGLRLSRVAWGAGVAGGVLLGAVFVAL</sequence>
<accession>A0A5J6FDD3</accession>
<keyword evidence="1" id="KW-0812">Transmembrane</keyword>
<protein>
    <submittedName>
        <fullName evidence="2">Uncharacterized protein</fullName>
    </submittedName>
</protein>
<evidence type="ECO:0000256" key="1">
    <source>
        <dbReference type="SAM" id="Phobius"/>
    </source>
</evidence>
<proteinExistence type="predicted"/>
<dbReference type="Proteomes" id="UP000326178">
    <property type="component" value="Chromosome"/>
</dbReference>
<evidence type="ECO:0000313" key="2">
    <source>
        <dbReference type="EMBL" id="QEU74046.1"/>
    </source>
</evidence>
<dbReference type="AlphaFoldDB" id="A0A5J6FDD3"/>